<accession>A0A3N2Q122</accession>
<gene>
    <name evidence="5" type="ORF">SODALDRAFT_338232</name>
</gene>
<dbReference type="GeneID" id="39581236"/>
<dbReference type="GO" id="GO:0050660">
    <property type="term" value="F:flavin adenine dinucleotide binding"/>
    <property type="evidence" value="ECO:0007669"/>
    <property type="project" value="InterPro"/>
</dbReference>
<comment type="similarity">
    <text evidence="1">Belongs to the FAD-binding monooxygenase family.</text>
</comment>
<keyword evidence="5" id="KW-0503">Monooxygenase</keyword>
<reference evidence="5 6" key="1">
    <citation type="journal article" date="2018" name="Mol. Ecol.">
        <title>The obligate alkalophilic soda-lake fungus Sodiomyces alkalinus has shifted to a protein diet.</title>
        <authorList>
            <person name="Grum-Grzhimaylo A.A."/>
            <person name="Falkoski D.L."/>
            <person name="van den Heuvel J."/>
            <person name="Valero-Jimenez C.A."/>
            <person name="Min B."/>
            <person name="Choi I.G."/>
            <person name="Lipzen A."/>
            <person name="Daum C.G."/>
            <person name="Aanen D.K."/>
            <person name="Tsang A."/>
            <person name="Henrissat B."/>
            <person name="Bilanenko E.N."/>
            <person name="de Vries R.P."/>
            <person name="van Kan J.A.L."/>
            <person name="Grigoriev I.V."/>
            <person name="Debets A.J.M."/>
        </authorList>
    </citation>
    <scope>NUCLEOTIDE SEQUENCE [LARGE SCALE GENOMIC DNA]</scope>
    <source>
        <strain evidence="5 6">F11</strain>
    </source>
</reference>
<evidence type="ECO:0000313" key="5">
    <source>
        <dbReference type="EMBL" id="ROT40440.1"/>
    </source>
</evidence>
<dbReference type="InterPro" id="IPR051209">
    <property type="entry name" value="FAD-bind_Monooxygenase_sf"/>
</dbReference>
<keyword evidence="2" id="KW-0285">Flavoprotein</keyword>
<keyword evidence="3" id="KW-0274">FAD</keyword>
<dbReference type="AlphaFoldDB" id="A0A3N2Q122"/>
<dbReference type="InterPro" id="IPR020946">
    <property type="entry name" value="Flavin_mOase-like"/>
</dbReference>
<evidence type="ECO:0000256" key="1">
    <source>
        <dbReference type="ARBA" id="ARBA00010139"/>
    </source>
</evidence>
<keyword evidence="4" id="KW-0560">Oxidoreductase</keyword>
<protein>
    <submittedName>
        <fullName evidence="5">Putative flavin-binding monooxygenase</fullName>
    </submittedName>
</protein>
<dbReference type="PANTHER" id="PTHR42877">
    <property type="entry name" value="L-ORNITHINE N(5)-MONOOXYGENASE-RELATED"/>
    <property type="match status" value="1"/>
</dbReference>
<dbReference type="PANTHER" id="PTHR42877:SF7">
    <property type="entry name" value="FLAVIN-BINDING MONOOXYGENASE-RELATED"/>
    <property type="match status" value="1"/>
</dbReference>
<proteinExistence type="inferred from homology"/>
<dbReference type="Pfam" id="PF00743">
    <property type="entry name" value="FMO-like"/>
    <property type="match status" value="1"/>
</dbReference>
<dbReference type="GO" id="GO:0004499">
    <property type="term" value="F:N,N-dimethylaniline monooxygenase activity"/>
    <property type="evidence" value="ECO:0007669"/>
    <property type="project" value="InterPro"/>
</dbReference>
<dbReference type="EMBL" id="ML119052">
    <property type="protein sequence ID" value="ROT40440.1"/>
    <property type="molecule type" value="Genomic_DNA"/>
</dbReference>
<dbReference type="RefSeq" id="XP_028468246.1">
    <property type="nucleotide sequence ID" value="XM_028612758.1"/>
</dbReference>
<name>A0A3N2Q122_SODAK</name>
<dbReference type="GO" id="GO:0050661">
    <property type="term" value="F:NADP binding"/>
    <property type="evidence" value="ECO:0007669"/>
    <property type="project" value="InterPro"/>
</dbReference>
<evidence type="ECO:0000256" key="3">
    <source>
        <dbReference type="ARBA" id="ARBA00022827"/>
    </source>
</evidence>
<keyword evidence="6" id="KW-1185">Reference proteome</keyword>
<dbReference type="STRING" id="1314773.A0A3N2Q122"/>
<dbReference type="Gene3D" id="3.50.50.60">
    <property type="entry name" value="FAD/NAD(P)-binding domain"/>
    <property type="match status" value="3"/>
</dbReference>
<evidence type="ECO:0000256" key="2">
    <source>
        <dbReference type="ARBA" id="ARBA00022630"/>
    </source>
</evidence>
<dbReference type="Proteomes" id="UP000272025">
    <property type="component" value="Unassembled WGS sequence"/>
</dbReference>
<dbReference type="SUPFAM" id="SSF51905">
    <property type="entry name" value="FAD/NAD(P)-binding domain"/>
    <property type="match status" value="1"/>
</dbReference>
<sequence>MVYPGQLHYSQFQVPILDRPVDDPGRKLRVVCVGAGISGITSAIRFNQHLGEDITFQIYEKNNDVGGVWLENRYPGVACDVPAACFAFLFEDNPDWSSYYASGKEIQEYIVKVADKYQTRQYMKFNHVVKGAQWDEDRGVWKMQIHDTTRDTMIHDEADILLLGWGQLNNWAFPDVPGLHDFKGPYMHSANYNESFDLTGKVVALVGGGSTGVQVLPEIQPKAKQVHQYMRSRNWIAPVGFGAGELIKRGALEAGNFKYPEDERRKWAQDPASYHAYRRYIEDNMMEYMSENSFKYGSEEQKKTHAEFDKHMKEALRSRPEILQSLLPDFPPGCRRLVPGPGYLEAVVKENVKWIPKEIQCVKENGIVTADGELHECDAIIWATGFLADFRSRFPMVGRDGITWAQVMDPEPEAYLGVMVDKMPNCFLYLGPNAAPGAGNAYLTSELECALAIRCAKKMLREKIKSICVRPDRLKQYVAHTAEYLKGTIFGQPCKSWFKRGDPNGRNIAYYPGNSLNSMVALEYTRWEDFEYTYLNELNGNPMGWLGNGYVKADYDGSSRTAYLNPANIDYPPVPQPKALQAKGVKKEETDQLAKAKSGSAVHVEEFKPVTAVA</sequence>
<dbReference type="OrthoDB" id="74360at2759"/>
<evidence type="ECO:0000256" key="4">
    <source>
        <dbReference type="ARBA" id="ARBA00023002"/>
    </source>
</evidence>
<organism evidence="5 6">
    <name type="scientific">Sodiomyces alkalinus (strain CBS 110278 / VKM F-3762 / F11)</name>
    <name type="common">Alkaliphilic filamentous fungus</name>
    <dbReference type="NCBI Taxonomy" id="1314773"/>
    <lineage>
        <taxon>Eukaryota</taxon>
        <taxon>Fungi</taxon>
        <taxon>Dikarya</taxon>
        <taxon>Ascomycota</taxon>
        <taxon>Pezizomycotina</taxon>
        <taxon>Sordariomycetes</taxon>
        <taxon>Hypocreomycetidae</taxon>
        <taxon>Glomerellales</taxon>
        <taxon>Plectosphaerellaceae</taxon>
        <taxon>Sodiomyces</taxon>
    </lineage>
</organism>
<dbReference type="InterPro" id="IPR036188">
    <property type="entry name" value="FAD/NAD-bd_sf"/>
</dbReference>
<evidence type="ECO:0000313" key="6">
    <source>
        <dbReference type="Proteomes" id="UP000272025"/>
    </source>
</evidence>